<proteinExistence type="predicted"/>
<evidence type="ECO:0000313" key="3">
    <source>
        <dbReference type="EMBL" id="EJK58423.1"/>
    </source>
</evidence>
<accession>K0RXB0</accession>
<feature type="compositionally biased region" description="Acidic residues" evidence="1">
    <location>
        <begin position="302"/>
        <end position="338"/>
    </location>
</feature>
<evidence type="ECO:0000256" key="1">
    <source>
        <dbReference type="SAM" id="MobiDB-lite"/>
    </source>
</evidence>
<evidence type="ECO:0000256" key="2">
    <source>
        <dbReference type="SAM" id="Phobius"/>
    </source>
</evidence>
<dbReference type="eggNOG" id="ENOG502SPYY">
    <property type="taxonomic scope" value="Eukaryota"/>
</dbReference>
<feature type="transmembrane region" description="Helical" evidence="2">
    <location>
        <begin position="617"/>
        <end position="640"/>
    </location>
</feature>
<dbReference type="EMBL" id="AGNL01025241">
    <property type="protein sequence ID" value="EJK58423.1"/>
    <property type="molecule type" value="Genomic_DNA"/>
</dbReference>
<dbReference type="OrthoDB" id="42011at2759"/>
<sequence length="664" mass="75058">MQCRCQRQPTYGNANAQLTNGTLSTRRHDADVGAAARCRVDEHSGICLSEPRTNDREEDKDDPNKQRQSRPIFSHLQPSFELKMLAPLLPLLAASALPTAVAATAPNRIKLGQGLRRGDAMTKALLKRARPYQSRRLEQEEIDGSYSLKFSQCVEVKTANEDLFDENIIDYVKAGQVVSAKSYVLFHLCQGSYCYYDSDDDLYIVDLPTYLASIGPYHANKRLDYCEQCERFDDYCNAEEDEDEEAAEENEADEGEDEADEDEADEDEADEGEDEADEDEGMSKYRYKIKSGARLIIFYVGEEEQDEEGDENQEEQEEDEENDGAEEGGEDAEGEGEGEDRRRLTKSKYSKKIERKLANKDYIDCNQCETYECFVDEEDLDDSVQSQEEIDNYISEWIEELAGCQETGVQWNGMDVYTSVMCSPYGDGVELAVFVDEECTMYTNQLAFTDVYNPDGNQDDNQADNGSNIDYFTYVEGYIKTAFSEVTSCGKQEFDDPEEEENDDEAEDEEVDYEMNDYCQGVLDGDLVDFNNCGADEGDAQEGEEQENDYEWYSYDMAEADDLNQVCAVVNQMEGEFSYVYDEEGSGTWYERSRSGTILTGDEQNPLIERLTTLSPAIIAGIVAGIVVLLSMLCCCCRYCRARPKKTNSYVPEEPTAYQGGQMS</sequence>
<feature type="compositionally biased region" description="Acidic residues" evidence="1">
    <location>
        <begin position="495"/>
        <end position="510"/>
    </location>
</feature>
<feature type="region of interest" description="Disordered" evidence="1">
    <location>
        <begin position="49"/>
        <end position="73"/>
    </location>
</feature>
<feature type="compositionally biased region" description="Basic and acidic residues" evidence="1">
    <location>
        <begin position="52"/>
        <end position="65"/>
    </location>
</feature>
<dbReference type="Proteomes" id="UP000266841">
    <property type="component" value="Unassembled WGS sequence"/>
</dbReference>
<feature type="region of interest" description="Disordered" evidence="1">
    <location>
        <begin position="489"/>
        <end position="510"/>
    </location>
</feature>
<protein>
    <submittedName>
        <fullName evidence="3">Uncharacterized protein</fullName>
    </submittedName>
</protein>
<reference evidence="3 4" key="1">
    <citation type="journal article" date="2012" name="Genome Biol.">
        <title>Genome and low-iron response of an oceanic diatom adapted to chronic iron limitation.</title>
        <authorList>
            <person name="Lommer M."/>
            <person name="Specht M."/>
            <person name="Roy A.S."/>
            <person name="Kraemer L."/>
            <person name="Andreson R."/>
            <person name="Gutowska M.A."/>
            <person name="Wolf J."/>
            <person name="Bergner S.V."/>
            <person name="Schilhabel M.B."/>
            <person name="Klostermeier U.C."/>
            <person name="Beiko R.G."/>
            <person name="Rosenstiel P."/>
            <person name="Hippler M."/>
            <person name="Laroche J."/>
        </authorList>
    </citation>
    <scope>NUCLEOTIDE SEQUENCE [LARGE SCALE GENOMIC DNA]</scope>
    <source>
        <strain evidence="3 4">CCMP1005</strain>
    </source>
</reference>
<feature type="compositionally biased region" description="Acidic residues" evidence="1">
    <location>
        <begin position="239"/>
        <end position="280"/>
    </location>
</feature>
<keyword evidence="2" id="KW-0812">Transmembrane</keyword>
<comment type="caution">
    <text evidence="3">The sequence shown here is derived from an EMBL/GenBank/DDBJ whole genome shotgun (WGS) entry which is preliminary data.</text>
</comment>
<dbReference type="OMA" id="WNTINEM"/>
<dbReference type="AlphaFoldDB" id="K0RXB0"/>
<organism evidence="3 4">
    <name type="scientific">Thalassiosira oceanica</name>
    <name type="common">Marine diatom</name>
    <dbReference type="NCBI Taxonomy" id="159749"/>
    <lineage>
        <taxon>Eukaryota</taxon>
        <taxon>Sar</taxon>
        <taxon>Stramenopiles</taxon>
        <taxon>Ochrophyta</taxon>
        <taxon>Bacillariophyta</taxon>
        <taxon>Coscinodiscophyceae</taxon>
        <taxon>Thalassiosirophycidae</taxon>
        <taxon>Thalassiosirales</taxon>
        <taxon>Thalassiosiraceae</taxon>
        <taxon>Thalassiosira</taxon>
    </lineage>
</organism>
<keyword evidence="2" id="KW-1133">Transmembrane helix</keyword>
<feature type="region of interest" description="Disordered" evidence="1">
    <location>
        <begin position="239"/>
        <end position="284"/>
    </location>
</feature>
<feature type="region of interest" description="Disordered" evidence="1">
    <location>
        <begin position="302"/>
        <end position="345"/>
    </location>
</feature>
<keyword evidence="4" id="KW-1185">Reference proteome</keyword>
<name>K0RXB0_THAOC</name>
<gene>
    <name evidence="3" type="ORF">THAOC_21456</name>
</gene>
<evidence type="ECO:0000313" key="4">
    <source>
        <dbReference type="Proteomes" id="UP000266841"/>
    </source>
</evidence>
<keyword evidence="2" id="KW-0472">Membrane</keyword>